<organism evidence="3 4">
    <name type="scientific">Orchesella cincta</name>
    <name type="common">Springtail</name>
    <name type="synonym">Podura cincta</name>
    <dbReference type="NCBI Taxonomy" id="48709"/>
    <lineage>
        <taxon>Eukaryota</taxon>
        <taxon>Metazoa</taxon>
        <taxon>Ecdysozoa</taxon>
        <taxon>Arthropoda</taxon>
        <taxon>Hexapoda</taxon>
        <taxon>Collembola</taxon>
        <taxon>Entomobryomorpha</taxon>
        <taxon>Entomobryoidea</taxon>
        <taxon>Orchesellidae</taxon>
        <taxon>Orchesellinae</taxon>
        <taxon>Orchesella</taxon>
    </lineage>
</organism>
<dbReference type="OMA" id="PWLTDPP"/>
<accession>A0A1D2MTU0</accession>
<evidence type="ECO:0000313" key="4">
    <source>
        <dbReference type="Proteomes" id="UP000094527"/>
    </source>
</evidence>
<feature type="region of interest" description="Disordered" evidence="1">
    <location>
        <begin position="276"/>
        <end position="350"/>
    </location>
</feature>
<evidence type="ECO:0000313" key="3">
    <source>
        <dbReference type="EMBL" id="ODM96520.1"/>
    </source>
</evidence>
<comment type="caution">
    <text evidence="3">The sequence shown here is derived from an EMBL/GenBank/DDBJ whole genome shotgun (WGS) entry which is preliminary data.</text>
</comment>
<feature type="compositionally biased region" description="Acidic residues" evidence="1">
    <location>
        <begin position="394"/>
        <end position="412"/>
    </location>
</feature>
<name>A0A1D2MTU0_ORCCI</name>
<proteinExistence type="predicted"/>
<feature type="compositionally biased region" description="Low complexity" evidence="1">
    <location>
        <begin position="414"/>
        <end position="446"/>
    </location>
</feature>
<keyword evidence="4" id="KW-1185">Reference proteome</keyword>
<dbReference type="AlphaFoldDB" id="A0A1D2MTU0"/>
<evidence type="ECO:0000256" key="1">
    <source>
        <dbReference type="SAM" id="MobiDB-lite"/>
    </source>
</evidence>
<gene>
    <name evidence="3" type="ORF">Ocin01_10160</name>
</gene>
<feature type="region of interest" description="Disordered" evidence="1">
    <location>
        <begin position="389"/>
        <end position="472"/>
    </location>
</feature>
<feature type="region of interest" description="Disordered" evidence="1">
    <location>
        <begin position="362"/>
        <end position="381"/>
    </location>
</feature>
<dbReference type="STRING" id="48709.A0A1D2MTU0"/>
<evidence type="ECO:0000256" key="2">
    <source>
        <dbReference type="SAM" id="SignalP"/>
    </source>
</evidence>
<dbReference type="OrthoDB" id="9947298at2759"/>
<feature type="compositionally biased region" description="Polar residues" evidence="1">
    <location>
        <begin position="304"/>
        <end position="324"/>
    </location>
</feature>
<feature type="compositionally biased region" description="Acidic residues" evidence="1">
    <location>
        <begin position="447"/>
        <end position="472"/>
    </location>
</feature>
<dbReference type="Proteomes" id="UP000094527">
    <property type="component" value="Unassembled WGS sequence"/>
</dbReference>
<feature type="signal peptide" evidence="2">
    <location>
        <begin position="1"/>
        <end position="24"/>
    </location>
</feature>
<sequence length="472" mass="51828">MRGDYSWKIVASLILLNLIVIVSSNSKCATLYNARSYQGTPFSVQDGSKHPSLRYMSFVPNSIRVTPGCALTIFDSYGNKQAIDRDQDNLGYSAYRVLDASCCDCGGCSAAASKLGSLCARLYENSRCDSCSGFRLDMKDGDGAKKFGPLSNRMTSVAIRPGCTLTVFSSENYDGWRFNFTESNNMMGNNWYQQVSSAICGCDDAGPSSTPYFTTRPPITLPTVQTRPPMTLPTVRPTYTYYPTYPTTRWPMTLPTVQTRPPMTLPTVPYTTRAPITLPTVPTTRPPMTLPTVPTTRAPITLPTVPTTTRAPMTLPTVPTTTRAPITLPTVPTTRAPITLPTVPTTTSEEVTEDYNWFGEGESEELAATPPTTTPSSSEWSVEINSADLTVESPEIDEDDDDWLESEEEEETTTAKVSITTTTTTTTTPKPTTTRTTTTTTEASFFESEEDVEEDVDDDDEDGDDEDADDWW</sequence>
<reference evidence="3 4" key="1">
    <citation type="journal article" date="2016" name="Genome Biol. Evol.">
        <title>Gene Family Evolution Reflects Adaptation to Soil Environmental Stressors in the Genome of the Collembolan Orchesella cincta.</title>
        <authorList>
            <person name="Faddeeva-Vakhrusheva A."/>
            <person name="Derks M.F."/>
            <person name="Anvar S.Y."/>
            <person name="Agamennone V."/>
            <person name="Suring W."/>
            <person name="Smit S."/>
            <person name="van Straalen N.M."/>
            <person name="Roelofs D."/>
        </authorList>
    </citation>
    <scope>NUCLEOTIDE SEQUENCE [LARGE SCALE GENOMIC DNA]</scope>
    <source>
        <tissue evidence="3">Mixed pool</tissue>
    </source>
</reference>
<dbReference type="Gene3D" id="2.60.20.10">
    <property type="entry name" value="Crystallins"/>
    <property type="match status" value="1"/>
</dbReference>
<feature type="compositionally biased region" description="Low complexity" evidence="1">
    <location>
        <begin position="366"/>
        <end position="379"/>
    </location>
</feature>
<feature type="chain" id="PRO_5008904525" evidence="2">
    <location>
        <begin position="25"/>
        <end position="472"/>
    </location>
</feature>
<dbReference type="EMBL" id="LJIJ01000532">
    <property type="protein sequence ID" value="ODM96520.1"/>
    <property type="molecule type" value="Genomic_DNA"/>
</dbReference>
<keyword evidence="2" id="KW-0732">Signal</keyword>
<feature type="compositionally biased region" description="Low complexity" evidence="1">
    <location>
        <begin position="339"/>
        <end position="349"/>
    </location>
</feature>
<protein>
    <submittedName>
        <fullName evidence="3">Uncharacterized protein</fullName>
    </submittedName>
</protein>